<proteinExistence type="predicted"/>
<keyword evidence="1" id="KW-0614">Plasmid</keyword>
<reference evidence="1 2" key="1">
    <citation type="submission" date="2012-05" db="EMBL/GenBank/DDBJ databases">
        <title>Noncontiguous Finished plasmid 1 of genome of Chamaesiphon sp. PCC 6605.</title>
        <authorList>
            <consortium name="US DOE Joint Genome Institute"/>
            <person name="Gugger M."/>
            <person name="Coursin T."/>
            <person name="Rippka R."/>
            <person name="Tandeau De Marsac N."/>
            <person name="Huntemann M."/>
            <person name="Wei C.-L."/>
            <person name="Han J."/>
            <person name="Detter J.C."/>
            <person name="Han C."/>
            <person name="Tapia R."/>
            <person name="Chen A."/>
            <person name="Kyrpides N."/>
            <person name="Mavromatis K."/>
            <person name="Markowitz V."/>
            <person name="Szeto E."/>
            <person name="Ivanova N."/>
            <person name="Pagani I."/>
            <person name="Pati A."/>
            <person name="Goodwin L."/>
            <person name="Nordberg H.P."/>
            <person name="Cantor M.N."/>
            <person name="Hua S.X."/>
            <person name="Woyke T."/>
            <person name="Kerfeld C.A."/>
        </authorList>
    </citation>
    <scope>NUCLEOTIDE SEQUENCE [LARGE SCALE GENOMIC DNA]</scope>
    <source>
        <strain evidence="2">ATCC 27169 / PCC 6605</strain>
        <plasmid evidence="2">Plasmid pCHA6605.01</plasmid>
    </source>
</reference>
<dbReference type="KEGG" id="cmp:Cha6605_5985"/>
<sequence>MQSDIAGGEDIHDLLLIYGLTLDDAVDVLIFDV</sequence>
<dbReference type="Proteomes" id="UP000010366">
    <property type="component" value="Plasmid pCHA6605.01"/>
</dbReference>
<accession>K9UPV6</accession>
<protein>
    <submittedName>
        <fullName evidence="1">Uncharacterized protein</fullName>
    </submittedName>
</protein>
<evidence type="ECO:0000313" key="1">
    <source>
        <dbReference type="EMBL" id="AFY96830.1"/>
    </source>
</evidence>
<dbReference type="EMBL" id="CP003601">
    <property type="protein sequence ID" value="AFY96830.1"/>
    <property type="molecule type" value="Genomic_DNA"/>
</dbReference>
<name>K9UPV6_CHAP6</name>
<dbReference type="AlphaFoldDB" id="K9UPV6"/>
<organism evidence="1 2">
    <name type="scientific">Chamaesiphon minutus (strain ATCC 27169 / PCC 6605)</name>
    <dbReference type="NCBI Taxonomy" id="1173020"/>
    <lineage>
        <taxon>Bacteria</taxon>
        <taxon>Bacillati</taxon>
        <taxon>Cyanobacteriota</taxon>
        <taxon>Cyanophyceae</taxon>
        <taxon>Gomontiellales</taxon>
        <taxon>Chamaesiphonaceae</taxon>
        <taxon>Chamaesiphon</taxon>
    </lineage>
</organism>
<geneLocation type="plasmid" evidence="1 2">
    <name>pCHA6605.01</name>
</geneLocation>
<gene>
    <name evidence="1" type="ORF">Cha6605_5985</name>
</gene>
<keyword evidence="2" id="KW-1185">Reference proteome</keyword>
<dbReference type="HOGENOM" id="CLU_3381194_0_0_3"/>
<evidence type="ECO:0000313" key="2">
    <source>
        <dbReference type="Proteomes" id="UP000010366"/>
    </source>
</evidence>